<feature type="region of interest" description="Disordered" evidence="1">
    <location>
        <begin position="285"/>
        <end position="354"/>
    </location>
</feature>
<feature type="region of interest" description="Disordered" evidence="1">
    <location>
        <begin position="225"/>
        <end position="264"/>
    </location>
</feature>
<dbReference type="STRING" id="6335.A0A0V1KPF1"/>
<accession>A0A0V1KPF1</accession>
<evidence type="ECO:0000256" key="1">
    <source>
        <dbReference type="SAM" id="MobiDB-lite"/>
    </source>
</evidence>
<feature type="chain" id="PRO_5006881176" evidence="2">
    <location>
        <begin position="22"/>
        <end position="420"/>
    </location>
</feature>
<evidence type="ECO:0000313" key="4">
    <source>
        <dbReference type="Proteomes" id="UP000054721"/>
    </source>
</evidence>
<feature type="region of interest" description="Disordered" evidence="1">
    <location>
        <begin position="60"/>
        <end position="98"/>
    </location>
</feature>
<gene>
    <name evidence="3" type="ORF">T02_9936</name>
</gene>
<feature type="compositionally biased region" description="Basic residues" evidence="1">
    <location>
        <begin position="64"/>
        <end position="80"/>
    </location>
</feature>
<feature type="compositionally biased region" description="Basic residues" evidence="1">
    <location>
        <begin position="229"/>
        <end position="244"/>
    </location>
</feature>
<dbReference type="OrthoDB" id="5920737at2759"/>
<dbReference type="AlphaFoldDB" id="A0A0V1KPF1"/>
<feature type="compositionally biased region" description="Basic and acidic residues" evidence="1">
    <location>
        <begin position="88"/>
        <end position="98"/>
    </location>
</feature>
<feature type="compositionally biased region" description="Basic residues" evidence="1">
    <location>
        <begin position="145"/>
        <end position="159"/>
    </location>
</feature>
<feature type="compositionally biased region" description="Basic residues" evidence="1">
    <location>
        <begin position="394"/>
        <end position="411"/>
    </location>
</feature>
<protein>
    <submittedName>
        <fullName evidence="3">Uncharacterized protein</fullName>
    </submittedName>
</protein>
<dbReference type="EMBL" id="JYDW01000333">
    <property type="protein sequence ID" value="KRZ49146.1"/>
    <property type="molecule type" value="Genomic_DNA"/>
</dbReference>
<name>A0A0V1KPF1_9BILA</name>
<feature type="region of interest" description="Disordered" evidence="1">
    <location>
        <begin position="389"/>
        <end position="420"/>
    </location>
</feature>
<reference evidence="3 4" key="1">
    <citation type="submission" date="2015-05" db="EMBL/GenBank/DDBJ databases">
        <title>Evolution of Trichinella species and genotypes.</title>
        <authorList>
            <person name="Korhonen P.K."/>
            <person name="Edoardo P."/>
            <person name="Giuseppe L.R."/>
            <person name="Gasser R.B."/>
        </authorList>
    </citation>
    <scope>NUCLEOTIDE SEQUENCE [LARGE SCALE GENOMIC DNA]</scope>
    <source>
        <strain evidence="3">ISS10</strain>
    </source>
</reference>
<evidence type="ECO:0000256" key="2">
    <source>
        <dbReference type="SAM" id="SignalP"/>
    </source>
</evidence>
<keyword evidence="2" id="KW-0732">Signal</keyword>
<dbReference type="Proteomes" id="UP000054721">
    <property type="component" value="Unassembled WGS sequence"/>
</dbReference>
<feature type="compositionally biased region" description="Basic and acidic residues" evidence="1">
    <location>
        <begin position="129"/>
        <end position="144"/>
    </location>
</feature>
<feature type="region of interest" description="Disordered" evidence="1">
    <location>
        <begin position="129"/>
        <end position="190"/>
    </location>
</feature>
<keyword evidence="4" id="KW-1185">Reference proteome</keyword>
<feature type="signal peptide" evidence="2">
    <location>
        <begin position="1"/>
        <end position="21"/>
    </location>
</feature>
<organism evidence="3 4">
    <name type="scientific">Trichinella nativa</name>
    <dbReference type="NCBI Taxonomy" id="6335"/>
    <lineage>
        <taxon>Eukaryota</taxon>
        <taxon>Metazoa</taxon>
        <taxon>Ecdysozoa</taxon>
        <taxon>Nematoda</taxon>
        <taxon>Enoplea</taxon>
        <taxon>Dorylaimia</taxon>
        <taxon>Trichinellida</taxon>
        <taxon>Trichinellidae</taxon>
        <taxon>Trichinella</taxon>
    </lineage>
</organism>
<feature type="compositionally biased region" description="Basic residues" evidence="1">
    <location>
        <begin position="310"/>
        <end position="327"/>
    </location>
</feature>
<feature type="compositionally biased region" description="Basic and acidic residues" evidence="1">
    <location>
        <begin position="293"/>
        <end position="309"/>
    </location>
</feature>
<comment type="caution">
    <text evidence="3">The sequence shown here is derived from an EMBL/GenBank/DDBJ whole genome shotgun (WGS) entry which is preliminary data.</text>
</comment>
<sequence>MLLTAILVVIILALIYHFVTEKKQISEWKETRVQPMTAIPEKKTPEEIIKESKELQLKVDKKQVGKTKKKTKSKKSKKAIKSIPKGTDISKEKTETDKKIEMAESSLETIPAVAATRNVIQQIVPNVATEKKAAERIGKKESRKEKKKSKKKSKTKKSKKGETEVIVKQHMNKQTHQTEKAVMESPTTTEITAAVSDETVIVQPIRVEKKRDEFIKEVQKIEKEDSTKLKKKTKKRSKSRKSKRTVQDTVAKEAACSQMPEADITSPKLTLASEVTARDVDQLNIVPPIAEETVEKPVIKDEPKVEKKDFKKSKKRSKKRTKSKKSKKIVEDTVAKEAASTQMPEADITSPKLTLASESTAIDLDQPNIVPPISVEKVEKPVIKDEPKVEKKDFKKSKKRSRKRSKSRKSKKIVEDKIAK</sequence>
<evidence type="ECO:0000313" key="3">
    <source>
        <dbReference type="EMBL" id="KRZ49146.1"/>
    </source>
</evidence>
<proteinExistence type="predicted"/>